<dbReference type="GO" id="GO:0032807">
    <property type="term" value="C:DNA ligase IV complex"/>
    <property type="evidence" value="ECO:0007669"/>
    <property type="project" value="TreeGrafter"/>
</dbReference>
<accession>M2PRG2</accession>
<organism evidence="8 9">
    <name type="scientific">Ceriporiopsis subvermispora (strain B)</name>
    <name type="common">White-rot fungus</name>
    <name type="synonym">Gelatoporia subvermispora</name>
    <dbReference type="NCBI Taxonomy" id="914234"/>
    <lineage>
        <taxon>Eukaryota</taxon>
        <taxon>Fungi</taxon>
        <taxon>Dikarya</taxon>
        <taxon>Basidiomycota</taxon>
        <taxon>Agaricomycotina</taxon>
        <taxon>Agaricomycetes</taxon>
        <taxon>Polyporales</taxon>
        <taxon>Gelatoporiaceae</taxon>
        <taxon>Gelatoporia</taxon>
    </lineage>
</organism>
<keyword evidence="5" id="KW-0539">Nucleus</keyword>
<dbReference type="STRING" id="914234.M2PRG2"/>
<evidence type="ECO:0000256" key="1">
    <source>
        <dbReference type="ARBA" id="ARBA00007572"/>
    </source>
</evidence>
<name>M2PRG2_CERS8</name>
<evidence type="ECO:0000313" key="9">
    <source>
        <dbReference type="Proteomes" id="UP000016930"/>
    </source>
</evidence>
<dbReference type="PROSITE" id="PS50160">
    <property type="entry name" value="DNA_LIGASE_A3"/>
    <property type="match status" value="1"/>
</dbReference>
<dbReference type="PANTHER" id="PTHR45997">
    <property type="entry name" value="DNA LIGASE 4"/>
    <property type="match status" value="1"/>
</dbReference>
<evidence type="ECO:0000259" key="7">
    <source>
        <dbReference type="PROSITE" id="PS50160"/>
    </source>
</evidence>
<dbReference type="Gene3D" id="3.30.470.30">
    <property type="entry name" value="DNA ligase/mRNA capping enzyme"/>
    <property type="match status" value="1"/>
</dbReference>
<dbReference type="GO" id="GO:0006303">
    <property type="term" value="P:double-strand break repair via nonhomologous end joining"/>
    <property type="evidence" value="ECO:0007669"/>
    <property type="project" value="TreeGrafter"/>
</dbReference>
<dbReference type="InterPro" id="IPR012340">
    <property type="entry name" value="NA-bd_OB-fold"/>
</dbReference>
<dbReference type="InterPro" id="IPR036599">
    <property type="entry name" value="DNA_ligase_N_sf"/>
</dbReference>
<dbReference type="AlphaFoldDB" id="M2PRG2"/>
<dbReference type="PANTHER" id="PTHR45997:SF2">
    <property type="entry name" value="ATP DEPENDENT DNA LIGASE DOMAIN PROTEIN (AFU_ORTHOLOGUE AFUA_5G02430)"/>
    <property type="match status" value="1"/>
</dbReference>
<dbReference type="Gene3D" id="1.10.3260.10">
    <property type="entry name" value="DNA ligase, ATP-dependent, N-terminal domain"/>
    <property type="match status" value="1"/>
</dbReference>
<dbReference type="SUPFAM" id="SSF56091">
    <property type="entry name" value="DNA ligase/mRNA capping enzyme, catalytic domain"/>
    <property type="match status" value="1"/>
</dbReference>
<dbReference type="GO" id="GO:0006310">
    <property type="term" value="P:DNA recombination"/>
    <property type="evidence" value="ECO:0007669"/>
    <property type="project" value="InterPro"/>
</dbReference>
<dbReference type="InterPro" id="IPR012310">
    <property type="entry name" value="DNA_ligase_ATP-dep_cent"/>
</dbReference>
<feature type="domain" description="ATP-dependent DNA ligase family profile" evidence="7">
    <location>
        <begin position="455"/>
        <end position="596"/>
    </location>
</feature>
<dbReference type="OrthoDB" id="7482721at2759"/>
<dbReference type="GO" id="GO:0003677">
    <property type="term" value="F:DNA binding"/>
    <property type="evidence" value="ECO:0007669"/>
    <property type="project" value="InterPro"/>
</dbReference>
<dbReference type="Proteomes" id="UP000016930">
    <property type="component" value="Unassembled WGS sequence"/>
</dbReference>
<dbReference type="InterPro" id="IPR029710">
    <property type="entry name" value="LIG4"/>
</dbReference>
<gene>
    <name evidence="8" type="ORF">CERSUDRAFT_122630</name>
</gene>
<dbReference type="HOGENOM" id="CLU_004299_2_0_1"/>
<reference evidence="8 9" key="1">
    <citation type="journal article" date="2012" name="Proc. Natl. Acad. Sci. U.S.A.">
        <title>Comparative genomics of Ceriporiopsis subvermispora and Phanerochaete chrysosporium provide insight into selective ligninolysis.</title>
        <authorList>
            <person name="Fernandez-Fueyo E."/>
            <person name="Ruiz-Duenas F.J."/>
            <person name="Ferreira P."/>
            <person name="Floudas D."/>
            <person name="Hibbett D.S."/>
            <person name="Canessa P."/>
            <person name="Larrondo L.F."/>
            <person name="James T.Y."/>
            <person name="Seelenfreund D."/>
            <person name="Lobos S."/>
            <person name="Polanco R."/>
            <person name="Tello M."/>
            <person name="Honda Y."/>
            <person name="Watanabe T."/>
            <person name="Watanabe T."/>
            <person name="Ryu J.S."/>
            <person name="Kubicek C.P."/>
            <person name="Schmoll M."/>
            <person name="Gaskell J."/>
            <person name="Hammel K.E."/>
            <person name="St John F.J."/>
            <person name="Vanden Wymelenberg A."/>
            <person name="Sabat G."/>
            <person name="Splinter BonDurant S."/>
            <person name="Syed K."/>
            <person name="Yadav J.S."/>
            <person name="Doddapaneni H."/>
            <person name="Subramanian V."/>
            <person name="Lavin J.L."/>
            <person name="Oguiza J.A."/>
            <person name="Perez G."/>
            <person name="Pisabarro A.G."/>
            <person name="Ramirez L."/>
            <person name="Santoyo F."/>
            <person name="Master E."/>
            <person name="Coutinho P.M."/>
            <person name="Henrissat B."/>
            <person name="Lombard V."/>
            <person name="Magnuson J.K."/>
            <person name="Kuees U."/>
            <person name="Hori C."/>
            <person name="Igarashi K."/>
            <person name="Samejima M."/>
            <person name="Held B.W."/>
            <person name="Barry K.W."/>
            <person name="LaButti K.M."/>
            <person name="Lapidus A."/>
            <person name="Lindquist E.A."/>
            <person name="Lucas S.M."/>
            <person name="Riley R."/>
            <person name="Salamov A.A."/>
            <person name="Hoffmeister D."/>
            <person name="Schwenk D."/>
            <person name="Hadar Y."/>
            <person name="Yarden O."/>
            <person name="de Vries R.P."/>
            <person name="Wiebenga A."/>
            <person name="Stenlid J."/>
            <person name="Eastwood D."/>
            <person name="Grigoriev I.V."/>
            <person name="Berka R.M."/>
            <person name="Blanchette R.A."/>
            <person name="Kersten P."/>
            <person name="Martinez A.T."/>
            <person name="Vicuna R."/>
            <person name="Cullen D."/>
        </authorList>
    </citation>
    <scope>NUCLEOTIDE SEQUENCE [LARGE SCALE GENOMIC DNA]</scope>
    <source>
        <strain evidence="8 9">B</strain>
    </source>
</reference>
<dbReference type="GO" id="GO:0005524">
    <property type="term" value="F:ATP binding"/>
    <property type="evidence" value="ECO:0007669"/>
    <property type="project" value="UniProtKB-KW"/>
</dbReference>
<sequence>MAAQTPPPSADTSVPFTFFVSLVENIGNIKPRKASEKASCSAPSGAPAAQTFGRWIAALHRQHSTIPHGVTAAVFRMLFPEDDPRRKYNLQEKVLAKSVAKVLGVSTAPGARGESLAKWNGEDAQGFLGAEIKHIIEKGSPPAPSSISIVEVDALLTELACTCPFSAPATRASHGARPRDRTSILRALYARLSPAEAAVVTQIILKDMRPLLYPNAAEARHYSSALLEYNSNAVTPLRRDDAMRKWDPSGRMLRAYRVRGFFEEASLAFECKTDEEAQQYLVPRVGCLIQIPKCTKGQGCAQSLKLLTNSRMVWAETKYDGERTQIHVELDPARPASPKITIYSKSGRESTLDRFAVHSIICDALGLSGNSAASIISKCMVKRNIILEAEMVAFSDTLGRIDEFWRIRSLIASTAIGVRHKTPPRPADTQTEENCDSQCSMISNASDGGTRHLALVFFDILLLDDTSLLARSYGERRALLEEVVTPIPGFSMLAERRPVPMVDRTSGRSLADPAAVLRRAFADAIAGFEEGLVLKAEEARYDDWNSPWIKLKKDYIPGYGDAVDLVLVGATWEKDRARELRVPTSTYTTFYIGALANGEELKKNPRRRPHFEVFFTASYGLSREQLEELNFMIRSSDPVEYSPERRPSDLPYTLDIFKGLKPPSVLLRTLILAEITSATFTKAEHGKFYESRFPRITKTFRPSERTWADGMTLDELQKIARNSVGRDRTDKDVEDWAAALFGQPASPGVRSAVKRKRTAEMWVERMEDVDRKVGGKRRRTGGTRKEGPVSLDDGCAEADKRLGPVLPLRAGARSSGAPRLRALGSVTNIARAELIQEAAATSVPSSMVLFHGSVARSSASPVVTLPKTPTRTVGSNDADHIKQEAAEPNMLRTPVSIGRRTPEEPKNNSKREMTLALRAEPKPIPAISNPTFRAKTSQSGIDVCMEDKAEDLTSTPMGVFLQNAFVWLAKPHGSSRPPWRAPSRVVIPAGQQVSTLDALLRACAWCNTSQPVCKWVERGVIFVDDRDGPADKALPWIEYPIKTLLERRAALTSGNEHANCRPIWVFSMKAMSFDELRNFAGNVEEQALCRIG</sequence>
<evidence type="ECO:0000256" key="4">
    <source>
        <dbReference type="ARBA" id="ARBA00022840"/>
    </source>
</evidence>
<evidence type="ECO:0000256" key="5">
    <source>
        <dbReference type="ARBA" id="ARBA00023242"/>
    </source>
</evidence>
<dbReference type="GO" id="GO:0006297">
    <property type="term" value="P:nucleotide-excision repair, DNA gap filling"/>
    <property type="evidence" value="ECO:0007669"/>
    <property type="project" value="TreeGrafter"/>
</dbReference>
<keyword evidence="4" id="KW-0067">ATP-binding</keyword>
<dbReference type="Pfam" id="PF04675">
    <property type="entry name" value="DNA_ligase_A_N"/>
    <property type="match status" value="1"/>
</dbReference>
<dbReference type="Pfam" id="PF01068">
    <property type="entry name" value="DNA_ligase_A_M"/>
    <property type="match status" value="1"/>
</dbReference>
<dbReference type="EMBL" id="KB445794">
    <property type="protein sequence ID" value="EMD39194.1"/>
    <property type="molecule type" value="Genomic_DNA"/>
</dbReference>
<evidence type="ECO:0000256" key="3">
    <source>
        <dbReference type="ARBA" id="ARBA00022741"/>
    </source>
</evidence>
<protein>
    <recommendedName>
        <fullName evidence="7">ATP-dependent DNA ligase family profile domain-containing protein</fullName>
    </recommendedName>
</protein>
<dbReference type="InterPro" id="IPR012308">
    <property type="entry name" value="DNA_ligase_ATP-dep_N"/>
</dbReference>
<evidence type="ECO:0000256" key="2">
    <source>
        <dbReference type="ARBA" id="ARBA00022598"/>
    </source>
</evidence>
<evidence type="ECO:0000313" key="8">
    <source>
        <dbReference type="EMBL" id="EMD39194.1"/>
    </source>
</evidence>
<keyword evidence="9" id="KW-1185">Reference proteome</keyword>
<proteinExistence type="inferred from homology"/>
<dbReference type="Gene3D" id="2.40.50.140">
    <property type="entry name" value="Nucleic acid-binding proteins"/>
    <property type="match status" value="1"/>
</dbReference>
<keyword evidence="3" id="KW-0547">Nucleotide-binding</keyword>
<dbReference type="GO" id="GO:0003910">
    <property type="term" value="F:DNA ligase (ATP) activity"/>
    <property type="evidence" value="ECO:0007669"/>
    <property type="project" value="InterPro"/>
</dbReference>
<keyword evidence="2" id="KW-0436">Ligase</keyword>
<feature type="region of interest" description="Disordered" evidence="6">
    <location>
        <begin position="773"/>
        <end position="794"/>
    </location>
</feature>
<evidence type="ECO:0000256" key="6">
    <source>
        <dbReference type="SAM" id="MobiDB-lite"/>
    </source>
</evidence>
<comment type="similarity">
    <text evidence="1">Belongs to the ATP-dependent DNA ligase family.</text>
</comment>